<dbReference type="AlphaFoldDB" id="D0WHW3"/>
<dbReference type="HOGENOM" id="CLU_094223_0_0_11"/>
<dbReference type="InterPro" id="IPR013785">
    <property type="entry name" value="Aldolase_TIM"/>
</dbReference>
<feature type="domain" description="Glycoside-hydrolase family GH114 TIM-barrel" evidence="2">
    <location>
        <begin position="52"/>
        <end position="251"/>
    </location>
</feature>
<comment type="caution">
    <text evidence="3">The sequence shown here is derived from an EMBL/GenBank/DDBJ whole genome shotgun (WGS) entry which is preliminary data.</text>
</comment>
<dbReference type="PROSITE" id="PS51257">
    <property type="entry name" value="PROKAR_LIPOPROTEIN"/>
    <property type="match status" value="1"/>
</dbReference>
<protein>
    <submittedName>
        <fullName evidence="3">Possible cysteine--tRNA ligase</fullName>
    </submittedName>
</protein>
<dbReference type="eggNOG" id="COG3868">
    <property type="taxonomic scope" value="Bacteria"/>
</dbReference>
<reference evidence="3" key="1">
    <citation type="submission" date="2009-10" db="EMBL/GenBank/DDBJ databases">
        <authorList>
            <person name="Weinstock G."/>
            <person name="Sodergren E."/>
            <person name="Clifton S."/>
            <person name="Fulton L."/>
            <person name="Fulton B."/>
            <person name="Courtney L."/>
            <person name="Fronick C."/>
            <person name="Harrison M."/>
            <person name="Strong C."/>
            <person name="Farmer C."/>
            <person name="Delahaunty K."/>
            <person name="Markovic C."/>
            <person name="Hall O."/>
            <person name="Minx P."/>
            <person name="Tomlinson C."/>
            <person name="Mitreva M."/>
            <person name="Nelson J."/>
            <person name="Hou S."/>
            <person name="Wollam A."/>
            <person name="Pepin K.H."/>
            <person name="Johnson M."/>
            <person name="Bhonagiri V."/>
            <person name="Nash W.E."/>
            <person name="Warren W."/>
            <person name="Chinwalla A."/>
            <person name="Mardis E.R."/>
            <person name="Wilson R.K."/>
        </authorList>
    </citation>
    <scope>NUCLEOTIDE SEQUENCE [LARGE SCALE GENOMIC DNA]</scope>
    <source>
        <strain evidence="3">ATCC 700122</strain>
    </source>
</reference>
<dbReference type="STRING" id="649764.HMPREF0762_01435"/>
<keyword evidence="4" id="KW-1185">Reference proteome</keyword>
<dbReference type="EMBL" id="ACUX02000014">
    <property type="protein sequence ID" value="EEZ60910.1"/>
    <property type="molecule type" value="Genomic_DNA"/>
</dbReference>
<dbReference type="GO" id="GO:0016874">
    <property type="term" value="F:ligase activity"/>
    <property type="evidence" value="ECO:0007669"/>
    <property type="project" value="UniProtKB-KW"/>
</dbReference>
<dbReference type="PANTHER" id="PTHR35882">
    <property type="entry name" value="PELA"/>
    <property type="match status" value="1"/>
</dbReference>
<dbReference type="SUPFAM" id="SSF51445">
    <property type="entry name" value="(Trans)glycosidases"/>
    <property type="match status" value="1"/>
</dbReference>
<dbReference type="GeneID" id="85008419"/>
<dbReference type="Proteomes" id="UP000006001">
    <property type="component" value="Unassembled WGS sequence"/>
</dbReference>
<accession>D0WHW3</accession>
<feature type="chain" id="PRO_5003017685" evidence="1">
    <location>
        <begin position="31"/>
        <end position="281"/>
    </location>
</feature>
<sequence>MRRTTTAALKRTFFCFTLCLALLAAGCAWGPSQTQEPSREYGVFLGINATDMERLEGYDLVVIEPSEFQAEQIEAMHAAGQTVYGYLNIGAIETYRPYYGRFQGITQGVYEDWPDERWVDVTSPEWQEFIVDDLGKTYADMGLDGFFLDNADVYHHYPSEDVFEGLRLIMKGLKEYGLPLVVNGGDDFVLRCIDEGAAPGLFDGINQETVFTRIDFEQGTYGVQTKEENAYWKDYLATVKDSGLSVYLLEYGADRRLAKRIDAYCREHGFLWYDAEGLALQ</sequence>
<dbReference type="OrthoDB" id="30037at2"/>
<name>D0WHW3_SLAES</name>
<evidence type="ECO:0000313" key="4">
    <source>
        <dbReference type="Proteomes" id="UP000006001"/>
    </source>
</evidence>
<dbReference type="Gene3D" id="3.20.20.70">
    <property type="entry name" value="Aldolase class I"/>
    <property type="match status" value="1"/>
</dbReference>
<proteinExistence type="predicted"/>
<evidence type="ECO:0000313" key="3">
    <source>
        <dbReference type="EMBL" id="EEZ60910.1"/>
    </source>
</evidence>
<evidence type="ECO:0000259" key="2">
    <source>
        <dbReference type="Pfam" id="PF03537"/>
    </source>
</evidence>
<dbReference type="Pfam" id="PF03537">
    <property type="entry name" value="Glyco_hydro_114"/>
    <property type="match status" value="1"/>
</dbReference>
<gene>
    <name evidence="3" type="ORF">HMPREF0762_01435</name>
</gene>
<feature type="signal peptide" evidence="1">
    <location>
        <begin position="1"/>
        <end position="30"/>
    </location>
</feature>
<keyword evidence="1" id="KW-0732">Signal</keyword>
<keyword evidence="3" id="KW-0436">Ligase</keyword>
<organism evidence="3 4">
    <name type="scientific">Slackia exigua (strain ATCC 700122 / DSM 15923 / CIP 105133 / JCM 11022 / KCTC 5966 / S-7)</name>
    <dbReference type="NCBI Taxonomy" id="649764"/>
    <lineage>
        <taxon>Bacteria</taxon>
        <taxon>Bacillati</taxon>
        <taxon>Actinomycetota</taxon>
        <taxon>Coriobacteriia</taxon>
        <taxon>Eggerthellales</taxon>
        <taxon>Eggerthellaceae</taxon>
        <taxon>Slackia</taxon>
    </lineage>
</organism>
<dbReference type="InterPro" id="IPR017853">
    <property type="entry name" value="GH"/>
</dbReference>
<dbReference type="PANTHER" id="PTHR35882:SF2">
    <property type="entry name" value="PELA"/>
    <property type="match status" value="1"/>
</dbReference>
<dbReference type="RefSeq" id="WP_006362694.1">
    <property type="nucleotide sequence ID" value="NZ_GG700631.1"/>
</dbReference>
<dbReference type="InterPro" id="IPR004352">
    <property type="entry name" value="GH114_TIM-barrel"/>
</dbReference>
<evidence type="ECO:0000256" key="1">
    <source>
        <dbReference type="SAM" id="SignalP"/>
    </source>
</evidence>